<dbReference type="EMBL" id="BAPV01000061">
    <property type="protein sequence ID" value="GBQ93900.1"/>
    <property type="molecule type" value="Genomic_DNA"/>
</dbReference>
<feature type="compositionally biased region" description="Basic and acidic residues" evidence="1">
    <location>
        <begin position="209"/>
        <end position="221"/>
    </location>
</feature>
<dbReference type="InterPro" id="IPR027056">
    <property type="entry name" value="Gluconate_2DH_su3"/>
</dbReference>
<gene>
    <name evidence="2" type="ORF">AA0535_2982</name>
</gene>
<sequence>MSDTLPNPLDERYPGYDVLDKRLTPSWNDATRRVIDARLAVPREARFLNALEWRTLSALCDRVMPQPTYRPPVPLAAYVDQKLLSDTRPGFRDAALPPQRETWKNGLAVFEAEAMARHDQSFHALTPSEQEALMIEAGAGRLGHAGWSAEQMQLFFNGHVLTDILGAYYAHPTAWSEIGFGGPASPRGYVRMQNDRRDPWEAIEATPETVEKTRKENRNVR</sequence>
<accession>A0ABQ0Q6U8</accession>
<dbReference type="RefSeq" id="WP_264817526.1">
    <property type="nucleotide sequence ID" value="NZ_BAPV01000061.1"/>
</dbReference>
<evidence type="ECO:0000313" key="2">
    <source>
        <dbReference type="EMBL" id="GBQ93900.1"/>
    </source>
</evidence>
<name>A0ABQ0Q6U8_9PROT</name>
<evidence type="ECO:0000313" key="3">
    <source>
        <dbReference type="Proteomes" id="UP001062776"/>
    </source>
</evidence>
<feature type="region of interest" description="Disordered" evidence="1">
    <location>
        <begin position="200"/>
        <end position="221"/>
    </location>
</feature>
<dbReference type="Pfam" id="PF13618">
    <property type="entry name" value="Gluconate_2-dh3"/>
    <property type="match status" value="1"/>
</dbReference>
<proteinExistence type="predicted"/>
<reference evidence="2" key="1">
    <citation type="submission" date="2013-04" db="EMBL/GenBank/DDBJ databases">
        <title>The genome sequencing project of 58 acetic acid bacteria.</title>
        <authorList>
            <person name="Okamoto-Kainuma A."/>
            <person name="Ishikawa M."/>
            <person name="Umino S."/>
            <person name="Koizumi Y."/>
            <person name="Shiwa Y."/>
            <person name="Yoshikawa H."/>
            <person name="Matsutani M."/>
            <person name="Matsushita K."/>
        </authorList>
    </citation>
    <scope>NUCLEOTIDE SEQUENCE</scope>
    <source>
        <strain evidence="2">NRIC 0535</strain>
    </source>
</reference>
<evidence type="ECO:0000256" key="1">
    <source>
        <dbReference type="SAM" id="MobiDB-lite"/>
    </source>
</evidence>
<comment type="caution">
    <text evidence="2">The sequence shown here is derived from an EMBL/GenBank/DDBJ whole genome shotgun (WGS) entry which is preliminary data.</text>
</comment>
<protein>
    <recommendedName>
        <fullName evidence="4">Gluconate 2-dehydrogenase</fullName>
    </recommendedName>
</protein>
<keyword evidence="3" id="KW-1185">Reference proteome</keyword>
<dbReference type="Proteomes" id="UP001062776">
    <property type="component" value="Unassembled WGS sequence"/>
</dbReference>
<evidence type="ECO:0008006" key="4">
    <source>
        <dbReference type="Google" id="ProtNLM"/>
    </source>
</evidence>
<organism evidence="2 3">
    <name type="scientific">Asaia krungthepensis NRIC 0535</name>
    <dbReference type="NCBI Taxonomy" id="1307925"/>
    <lineage>
        <taxon>Bacteria</taxon>
        <taxon>Pseudomonadati</taxon>
        <taxon>Pseudomonadota</taxon>
        <taxon>Alphaproteobacteria</taxon>
        <taxon>Acetobacterales</taxon>
        <taxon>Acetobacteraceae</taxon>
        <taxon>Asaia</taxon>
    </lineage>
</organism>